<keyword evidence="2" id="KW-1185">Reference proteome</keyword>
<evidence type="ECO:0000313" key="2">
    <source>
        <dbReference type="Proteomes" id="UP000008909"/>
    </source>
</evidence>
<dbReference type="Proteomes" id="UP000008909">
    <property type="component" value="Unassembled WGS sequence"/>
</dbReference>
<organism evidence="1 2">
    <name type="scientific">Clonorchis sinensis</name>
    <name type="common">Chinese liver fluke</name>
    <dbReference type="NCBI Taxonomy" id="79923"/>
    <lineage>
        <taxon>Eukaryota</taxon>
        <taxon>Metazoa</taxon>
        <taxon>Spiralia</taxon>
        <taxon>Lophotrochozoa</taxon>
        <taxon>Platyhelminthes</taxon>
        <taxon>Trematoda</taxon>
        <taxon>Digenea</taxon>
        <taxon>Opisthorchiida</taxon>
        <taxon>Opisthorchiata</taxon>
        <taxon>Opisthorchiidae</taxon>
        <taxon>Clonorchis</taxon>
    </lineage>
</organism>
<dbReference type="AlphaFoldDB" id="G7Y9P8"/>
<reference key="2">
    <citation type="submission" date="2011-10" db="EMBL/GenBank/DDBJ databases">
        <title>The genome and transcriptome sequence of Clonorchis sinensis provide insights into the carcinogenic liver fluke.</title>
        <authorList>
            <person name="Wang X."/>
            <person name="Huang Y."/>
            <person name="Chen W."/>
            <person name="Liu H."/>
            <person name="Guo L."/>
            <person name="Chen Y."/>
            <person name="Luo F."/>
            <person name="Zhou W."/>
            <person name="Sun J."/>
            <person name="Mao Q."/>
            <person name="Liang P."/>
            <person name="Zhou C."/>
            <person name="Tian Y."/>
            <person name="Men J."/>
            <person name="Lv X."/>
            <person name="Huang L."/>
            <person name="Zhou J."/>
            <person name="Hu Y."/>
            <person name="Li R."/>
            <person name="Zhang F."/>
            <person name="Lei H."/>
            <person name="Li X."/>
            <person name="Hu X."/>
            <person name="Liang C."/>
            <person name="Xu J."/>
            <person name="Wu Z."/>
            <person name="Yu X."/>
        </authorList>
    </citation>
    <scope>NUCLEOTIDE SEQUENCE</scope>
    <source>
        <strain>Henan</strain>
    </source>
</reference>
<reference evidence="1" key="1">
    <citation type="journal article" date="2011" name="Genome Biol.">
        <title>The draft genome of the carcinogenic human liver fluke Clonorchis sinensis.</title>
        <authorList>
            <person name="Wang X."/>
            <person name="Chen W."/>
            <person name="Huang Y."/>
            <person name="Sun J."/>
            <person name="Men J."/>
            <person name="Liu H."/>
            <person name="Luo F."/>
            <person name="Guo L."/>
            <person name="Lv X."/>
            <person name="Deng C."/>
            <person name="Zhou C."/>
            <person name="Fan Y."/>
            <person name="Li X."/>
            <person name="Huang L."/>
            <person name="Hu Y."/>
            <person name="Liang C."/>
            <person name="Hu X."/>
            <person name="Xu J."/>
            <person name="Yu X."/>
        </authorList>
    </citation>
    <scope>NUCLEOTIDE SEQUENCE [LARGE SCALE GENOMIC DNA]</scope>
    <source>
        <strain evidence="1">Henan</strain>
    </source>
</reference>
<sequence>MSHRMLDWAAAKEAVTTGFDTAANCQEAMRWFKAARMEHECYLTVFFASLQQSFDRALLGLDEVSRQQLLSDQFVEGVQPALNAQLRLTSGTCRLSGKSVQHALPIIPDIEQTILAADFLVSVVSVVDPKRVKLVANYGAARLESYPSTVVRELQARKLLSCNMPSVQSVVEEYPELFTGDDDPFVD</sequence>
<evidence type="ECO:0000313" key="1">
    <source>
        <dbReference type="EMBL" id="GAA49682.1"/>
    </source>
</evidence>
<name>G7Y9P8_CLOSI</name>
<protein>
    <submittedName>
        <fullName evidence="1">Uncharacterized protein</fullName>
    </submittedName>
</protein>
<accession>G7Y9P8</accession>
<dbReference type="EMBL" id="DF142977">
    <property type="protein sequence ID" value="GAA49682.1"/>
    <property type="molecule type" value="Genomic_DNA"/>
</dbReference>
<gene>
    <name evidence="1" type="ORF">CLF_103423</name>
</gene>
<proteinExistence type="predicted"/>